<comment type="subcellular location">
    <subcellularLocation>
        <location evidence="1">Cell membrane</location>
        <topology evidence="1">Peripheral membrane protein</topology>
    </subcellularLocation>
</comment>
<evidence type="ECO:0000259" key="13">
    <source>
        <dbReference type="PROSITE" id="PS50893"/>
    </source>
</evidence>
<feature type="domain" description="ABC transporter" evidence="13">
    <location>
        <begin position="18"/>
        <end position="267"/>
    </location>
</feature>
<dbReference type="Pfam" id="PF08352">
    <property type="entry name" value="oligo_HPY"/>
    <property type="match status" value="2"/>
</dbReference>
<sequence length="690" mass="75622">MSMETQSRRSDQEQLLRVDSLDVEFEVTDGTIHALRDVSLDVSKGEIVGLAGESGSGKSTLALAVVRYLDANGWVDGGSITFQGLDLLSASKEELQSIRGKRIAHVAQNPARSLNPSMTIGAQIRETIELHQDIDGDEEATRRVQEVLTQVNLPNPELIAERYPHELSGGQQQRALLAIGLSCNPDLLILDEPTTGLDVTTQAKFLDLVDDLKSEYDAGILLITHNLGVISDIADRVNILYAGEMLESGPVEEVFASPANPYTQALLATTPEIGKNKEVKPIPGRIPELDSIPDGCIFADRCEFATEECHTTDVGMETVDAATDHSSRCLHWEDVLENPIDVPKESTTDRTPGDTILSINDLSKYYDEGGFLKNLVTDHKPVKAVNDVSLDIREGEAVGLVGESGCGKSTLGRTFLKLHDVTNGSIEYDGEDIDALSKRELNEFRSECQIIFQDPEASLNPNRTVREILERPLKLFTDLSRQDRRERAVELLDQVNLGADIIDKKPHELSGGQQQRIAIARAFAANPSLIVLDEPVSSLDVSVQASILNLLEDLCEEYNTSYLLISHDLSVIEAICDRVAVMYLGKIIETGSTTQIFEPPYHPYTRALLSSIPTLDPNDKKTRIHLEGDVPAARDPPDGCSFHTRCPQKIGEVCESDEPGLEESADGHCISCHLTDEEMSDPLDTNLDSG</sequence>
<dbReference type="OrthoDB" id="18209at2157"/>
<evidence type="ECO:0000313" key="14">
    <source>
        <dbReference type="EMBL" id="OYR68836.1"/>
    </source>
</evidence>
<dbReference type="Pfam" id="PF00005">
    <property type="entry name" value="ABC_tran"/>
    <property type="match status" value="2"/>
</dbReference>
<keyword evidence="3" id="KW-1003">Cell membrane</keyword>
<proteinExistence type="predicted"/>
<dbReference type="PANTHER" id="PTHR43297:SF13">
    <property type="entry name" value="NICKEL ABC TRANSPORTER, ATP-BINDING PROTEIN"/>
    <property type="match status" value="1"/>
</dbReference>
<dbReference type="PROSITE" id="PS00211">
    <property type="entry name" value="ABC_TRANSPORTER_1"/>
    <property type="match status" value="2"/>
</dbReference>
<dbReference type="Gene3D" id="3.40.50.300">
    <property type="entry name" value="P-loop containing nucleotide triphosphate hydrolases"/>
    <property type="match status" value="2"/>
</dbReference>
<protein>
    <recommendedName>
        <fullName evidence="11">Nickel import system ATP-binding protein NikD</fullName>
        <ecNumber evidence="10">7.2.2.11</ecNumber>
    </recommendedName>
</protein>
<dbReference type="RefSeq" id="WP_094583329.1">
    <property type="nucleotide sequence ID" value="NZ_NHPB01000085.1"/>
</dbReference>
<feature type="domain" description="ABC transporter" evidence="13">
    <location>
        <begin position="357"/>
        <end position="609"/>
    </location>
</feature>
<dbReference type="PROSITE" id="PS50893">
    <property type="entry name" value="ABC_TRANSPORTER_2"/>
    <property type="match status" value="2"/>
</dbReference>
<dbReference type="GO" id="GO:0015413">
    <property type="term" value="F:ABC-type nickel transporter activity"/>
    <property type="evidence" value="ECO:0007669"/>
    <property type="project" value="UniProtKB-EC"/>
</dbReference>
<organism evidence="14 15">
    <name type="scientific">Halorubrum ezzemoulense</name>
    <name type="common">Halorubrum chaoviator</name>
    <dbReference type="NCBI Taxonomy" id="337243"/>
    <lineage>
        <taxon>Archaea</taxon>
        <taxon>Methanobacteriati</taxon>
        <taxon>Methanobacteriota</taxon>
        <taxon>Stenosarchaea group</taxon>
        <taxon>Halobacteria</taxon>
        <taxon>Halobacteriales</taxon>
        <taxon>Haloferacaceae</taxon>
        <taxon>Halorubrum</taxon>
    </lineage>
</organism>
<gene>
    <name evidence="14" type="ORF">DJ78_12595</name>
</gene>
<dbReference type="SUPFAM" id="SSF52540">
    <property type="entry name" value="P-loop containing nucleoside triphosphate hydrolases"/>
    <property type="match status" value="2"/>
</dbReference>
<comment type="subunit">
    <text evidence="9">The complex is composed of two ATP-binding proteins (NikD and NikE), two transmembrane proteins (NikB and NikC) and a solute-binding protein (NikA).</text>
</comment>
<dbReference type="GO" id="GO:0015833">
    <property type="term" value="P:peptide transport"/>
    <property type="evidence" value="ECO:0007669"/>
    <property type="project" value="InterPro"/>
</dbReference>
<keyword evidence="8" id="KW-0472">Membrane</keyword>
<dbReference type="InterPro" id="IPR027417">
    <property type="entry name" value="P-loop_NTPase"/>
</dbReference>
<evidence type="ECO:0000256" key="5">
    <source>
        <dbReference type="ARBA" id="ARBA00022840"/>
    </source>
</evidence>
<dbReference type="GO" id="GO:0005524">
    <property type="term" value="F:ATP binding"/>
    <property type="evidence" value="ECO:0007669"/>
    <property type="project" value="UniProtKB-KW"/>
</dbReference>
<evidence type="ECO:0000256" key="8">
    <source>
        <dbReference type="ARBA" id="ARBA00023136"/>
    </source>
</evidence>
<keyword evidence="7" id="KW-0406">Ion transport</keyword>
<comment type="catalytic activity">
    <reaction evidence="12">
        <text>Ni(2+)(out) + ATP + H2O = Ni(2+)(in) + ADP + phosphate + H(+)</text>
        <dbReference type="Rhea" id="RHEA:15557"/>
        <dbReference type="ChEBI" id="CHEBI:15377"/>
        <dbReference type="ChEBI" id="CHEBI:15378"/>
        <dbReference type="ChEBI" id="CHEBI:30616"/>
        <dbReference type="ChEBI" id="CHEBI:43474"/>
        <dbReference type="ChEBI" id="CHEBI:49786"/>
        <dbReference type="ChEBI" id="CHEBI:456216"/>
        <dbReference type="EC" id="7.2.2.11"/>
    </reaction>
    <physiologicalReaction direction="left-to-right" evidence="12">
        <dbReference type="Rhea" id="RHEA:15558"/>
    </physiologicalReaction>
</comment>
<evidence type="ECO:0000256" key="4">
    <source>
        <dbReference type="ARBA" id="ARBA00022741"/>
    </source>
</evidence>
<evidence type="ECO:0000256" key="1">
    <source>
        <dbReference type="ARBA" id="ARBA00004202"/>
    </source>
</evidence>
<dbReference type="EMBL" id="NHPB01000085">
    <property type="protein sequence ID" value="OYR68836.1"/>
    <property type="molecule type" value="Genomic_DNA"/>
</dbReference>
<dbReference type="InterPro" id="IPR013563">
    <property type="entry name" value="Oligopep_ABC_C"/>
</dbReference>
<dbReference type="Proteomes" id="UP000216758">
    <property type="component" value="Unassembled WGS sequence"/>
</dbReference>
<dbReference type="InterPro" id="IPR003593">
    <property type="entry name" value="AAA+_ATPase"/>
</dbReference>
<dbReference type="NCBIfam" id="TIGR01727">
    <property type="entry name" value="oligo_HPY"/>
    <property type="match status" value="2"/>
</dbReference>
<dbReference type="GO" id="GO:0016887">
    <property type="term" value="F:ATP hydrolysis activity"/>
    <property type="evidence" value="ECO:0007669"/>
    <property type="project" value="InterPro"/>
</dbReference>
<evidence type="ECO:0000256" key="7">
    <source>
        <dbReference type="ARBA" id="ARBA00023065"/>
    </source>
</evidence>
<evidence type="ECO:0000256" key="12">
    <source>
        <dbReference type="ARBA" id="ARBA00048610"/>
    </source>
</evidence>
<keyword evidence="2" id="KW-0813">Transport</keyword>
<dbReference type="InterPro" id="IPR003439">
    <property type="entry name" value="ABC_transporter-like_ATP-bd"/>
</dbReference>
<evidence type="ECO:0000256" key="6">
    <source>
        <dbReference type="ARBA" id="ARBA00022967"/>
    </source>
</evidence>
<dbReference type="InterPro" id="IPR050388">
    <property type="entry name" value="ABC_Ni/Peptide_Import"/>
</dbReference>
<dbReference type="EC" id="7.2.2.11" evidence="10"/>
<reference evidence="14 15" key="1">
    <citation type="journal article" date="2014" name="Front. Microbiol.">
        <title>Population and genomic analysis of the genus Halorubrum.</title>
        <authorList>
            <person name="Fullmer M.S."/>
            <person name="Soucy S.M."/>
            <person name="Swithers K.S."/>
            <person name="Makkay A.M."/>
            <person name="Wheeler R."/>
            <person name="Ventosa A."/>
            <person name="Gogarten J.P."/>
            <person name="Papke R.T."/>
        </authorList>
    </citation>
    <scope>NUCLEOTIDE SEQUENCE [LARGE SCALE GENOMIC DNA]</scope>
    <source>
        <strain evidence="14 15">G37</strain>
    </source>
</reference>
<name>A0A256JJV9_HALEZ</name>
<evidence type="ECO:0000256" key="2">
    <source>
        <dbReference type="ARBA" id="ARBA00022448"/>
    </source>
</evidence>
<keyword evidence="5 14" id="KW-0067">ATP-binding</keyword>
<keyword evidence="4" id="KW-0547">Nucleotide-binding</keyword>
<dbReference type="FunFam" id="3.40.50.300:FF:000016">
    <property type="entry name" value="Oligopeptide ABC transporter ATP-binding component"/>
    <property type="match status" value="2"/>
</dbReference>
<comment type="caution">
    <text evidence="14">The sequence shown here is derived from an EMBL/GenBank/DDBJ whole genome shotgun (WGS) entry which is preliminary data.</text>
</comment>
<dbReference type="NCBIfam" id="NF008453">
    <property type="entry name" value="PRK11308.1"/>
    <property type="match status" value="2"/>
</dbReference>
<dbReference type="GO" id="GO:0005886">
    <property type="term" value="C:plasma membrane"/>
    <property type="evidence" value="ECO:0007669"/>
    <property type="project" value="UniProtKB-SubCell"/>
</dbReference>
<evidence type="ECO:0000256" key="9">
    <source>
        <dbReference type="ARBA" id="ARBA00038669"/>
    </source>
</evidence>
<accession>A0A256JJV9</accession>
<evidence type="ECO:0000256" key="10">
    <source>
        <dbReference type="ARBA" id="ARBA00039098"/>
    </source>
</evidence>
<dbReference type="PANTHER" id="PTHR43297">
    <property type="entry name" value="OLIGOPEPTIDE TRANSPORT ATP-BINDING PROTEIN APPD"/>
    <property type="match status" value="1"/>
</dbReference>
<keyword evidence="6" id="KW-1278">Translocase</keyword>
<dbReference type="AlphaFoldDB" id="A0A256JJV9"/>
<dbReference type="InterPro" id="IPR017871">
    <property type="entry name" value="ABC_transporter-like_CS"/>
</dbReference>
<dbReference type="NCBIfam" id="NF007739">
    <property type="entry name" value="PRK10419.1"/>
    <property type="match status" value="2"/>
</dbReference>
<evidence type="ECO:0000256" key="11">
    <source>
        <dbReference type="ARBA" id="ARBA00044143"/>
    </source>
</evidence>
<evidence type="ECO:0000256" key="3">
    <source>
        <dbReference type="ARBA" id="ARBA00022475"/>
    </source>
</evidence>
<dbReference type="SMART" id="SM00382">
    <property type="entry name" value="AAA"/>
    <property type="match status" value="2"/>
</dbReference>
<dbReference type="CDD" id="cd03257">
    <property type="entry name" value="ABC_NikE_OppD_transporters"/>
    <property type="match status" value="2"/>
</dbReference>
<evidence type="ECO:0000313" key="15">
    <source>
        <dbReference type="Proteomes" id="UP000216758"/>
    </source>
</evidence>